<organism evidence="2">
    <name type="scientific">Caenorhabditis remanei</name>
    <name type="common">Caenorhabditis vulgaris</name>
    <dbReference type="NCBI Taxonomy" id="31234"/>
    <lineage>
        <taxon>Eukaryota</taxon>
        <taxon>Metazoa</taxon>
        <taxon>Ecdysozoa</taxon>
        <taxon>Nematoda</taxon>
        <taxon>Chromadorea</taxon>
        <taxon>Rhabditida</taxon>
        <taxon>Rhabditina</taxon>
        <taxon>Rhabditomorpha</taxon>
        <taxon>Rhabditoidea</taxon>
        <taxon>Rhabditidae</taxon>
        <taxon>Peloderinae</taxon>
        <taxon>Caenorhabditis</taxon>
    </lineage>
</organism>
<evidence type="ECO:0000313" key="2">
    <source>
        <dbReference type="Proteomes" id="UP000008281"/>
    </source>
</evidence>
<sequence length="167" mass="19368">MMNECLENLQTTKFWINLQHPGYHDGDGYYIMHKTYQMANGHTLINTIARQSKKELDEAMIFTMRIFTRPPKARPGKGVFRIKSWQVSIFSSPLLLFFFQRKFGVKTQNVVGTGHCLPKTLIIGMTWSDMHNNKCNSTVNNYKRLAEILAFRERKNLCVFISAKNAT</sequence>
<dbReference type="Proteomes" id="UP000008281">
    <property type="component" value="Unassembled WGS sequence"/>
</dbReference>
<dbReference type="AlphaFoldDB" id="E3NBX4"/>
<proteinExistence type="predicted"/>
<dbReference type="InParanoid" id="E3NBX4"/>
<dbReference type="HOGENOM" id="CLU_1596068_0_0_1"/>
<dbReference type="EMBL" id="DS268590">
    <property type="protein sequence ID" value="EFO92541.1"/>
    <property type="molecule type" value="Genomic_DNA"/>
</dbReference>
<evidence type="ECO:0000313" key="1">
    <source>
        <dbReference type="EMBL" id="EFO92541.1"/>
    </source>
</evidence>
<accession>E3NBX4</accession>
<keyword evidence="2" id="KW-1185">Reference proteome</keyword>
<reference evidence="1" key="1">
    <citation type="submission" date="2007-07" db="EMBL/GenBank/DDBJ databases">
        <title>PCAP assembly of the Caenorhabditis remanei genome.</title>
        <authorList>
            <consortium name="The Caenorhabditis remanei Sequencing Consortium"/>
            <person name="Wilson R.K."/>
        </authorList>
    </citation>
    <scope>NUCLEOTIDE SEQUENCE [LARGE SCALE GENOMIC DNA]</scope>
    <source>
        <strain evidence="1">PB4641</strain>
    </source>
</reference>
<name>E3NBX4_CAERE</name>
<gene>
    <name evidence="1" type="ORF">CRE_14938</name>
</gene>
<protein>
    <submittedName>
        <fullName evidence="1">Uncharacterized protein</fullName>
    </submittedName>
</protein>